<sequence>METKSILDKVTQEVYTGLLPRNMVIADLGCSSGPNTLRFVSEVINIITKCQNKLGQLDLMDLQFFLNDLPGNDFNHLFRTLETFKKANETNHEGEIVPAYYICGVPGSYYTRLFPQQTIHLFHSSISLHWLSQVPEELNGRKKVYLNEENIYITKTTPQSVVKLFQEQFYKDFSLFLTLRHEELVLGGQMVLTFCGRKNEDARSGSELNNLFGLLAQSLQSLVAEGLVEKENLESFNLPLYGPSVGEVDEIVKNVNLFEMDHINLFECNWDPYDDSQGDIVHDSALSGMNVAKCIRAALQPLIASYFGEDILNALFEEYAHRVAKHLEKEKDQINPFSLLVLSSLQWVDEIKATASRTNPTFAALALRFADLGNVHVKRRDGAASAAARSNAGEPSLLSASSRLASDRAALSRSAAMAHPAKHAPPARLLLDALRTTTAAIRVRAPAALSRAASEKIAVPRIAPSHAVPPPPPPPQAQ</sequence>
<gene>
    <name evidence="3" type="primary">OSJNBa0001B11.24</name>
</gene>
<dbReference type="HOGENOM" id="CLU_019628_2_0_1"/>
<dbReference type="EMBL" id="AP004862">
    <property type="protein sequence ID" value="BAD37848.1"/>
    <property type="molecule type" value="Genomic_DNA"/>
</dbReference>
<keyword evidence="3" id="KW-0808">Transferase</keyword>
<proteinExistence type="predicted"/>
<evidence type="ECO:0000256" key="1">
    <source>
        <dbReference type="ARBA" id="ARBA00022723"/>
    </source>
</evidence>
<keyword evidence="2" id="KW-0460">Magnesium</keyword>
<name>Q67VH1_ORYSJ</name>
<dbReference type="InterPro" id="IPR029063">
    <property type="entry name" value="SAM-dependent_MTases_sf"/>
</dbReference>
<dbReference type="InterPro" id="IPR005299">
    <property type="entry name" value="MeTrfase_7"/>
</dbReference>
<evidence type="ECO:0000256" key="2">
    <source>
        <dbReference type="ARBA" id="ARBA00022842"/>
    </source>
</evidence>
<dbReference type="SUPFAM" id="SSF53335">
    <property type="entry name" value="S-adenosyl-L-methionine-dependent methyltransferases"/>
    <property type="match status" value="1"/>
</dbReference>
<accession>Q67VH1</accession>
<protein>
    <submittedName>
        <fullName evidence="3">Benzothiadiazole-induced S-adenosyl-L-methionine:salicylic acid carboxyl methyltransferase 1</fullName>
    </submittedName>
</protein>
<dbReference type="Gene3D" id="1.10.1200.270">
    <property type="entry name" value="Methyltransferase, alpha-helical capping domain"/>
    <property type="match status" value="1"/>
</dbReference>
<reference evidence="4" key="1">
    <citation type="journal article" date="2005" name="Nature">
        <title>The map-based sequence of the rice genome.</title>
        <authorList>
            <consortium name="International rice genome sequencing project (IRGSP)"/>
            <person name="Matsumoto T."/>
            <person name="Wu J."/>
            <person name="Kanamori H."/>
            <person name="Katayose Y."/>
            <person name="Fujisawa M."/>
            <person name="Namiki N."/>
            <person name="Mizuno H."/>
            <person name="Yamamoto K."/>
            <person name="Antonio B.A."/>
            <person name="Baba T."/>
            <person name="Sakata K."/>
            <person name="Nagamura Y."/>
            <person name="Aoki H."/>
            <person name="Arikawa K."/>
            <person name="Arita K."/>
            <person name="Bito T."/>
            <person name="Chiden Y."/>
            <person name="Fujitsuka N."/>
            <person name="Fukunaka R."/>
            <person name="Hamada M."/>
            <person name="Harada C."/>
            <person name="Hayashi A."/>
            <person name="Hijishita S."/>
            <person name="Honda M."/>
            <person name="Hosokawa S."/>
            <person name="Ichikawa Y."/>
            <person name="Idonuma A."/>
            <person name="Iijima M."/>
            <person name="Ikeda M."/>
            <person name="Ikeno M."/>
            <person name="Ito K."/>
            <person name="Ito S."/>
            <person name="Ito T."/>
            <person name="Ito Y."/>
            <person name="Ito Y."/>
            <person name="Iwabuchi A."/>
            <person name="Kamiya K."/>
            <person name="Karasawa W."/>
            <person name="Kurita K."/>
            <person name="Katagiri S."/>
            <person name="Kikuta A."/>
            <person name="Kobayashi H."/>
            <person name="Kobayashi N."/>
            <person name="Machita K."/>
            <person name="Maehara T."/>
            <person name="Masukawa M."/>
            <person name="Mizubayashi T."/>
            <person name="Mukai Y."/>
            <person name="Nagasaki H."/>
            <person name="Nagata Y."/>
            <person name="Naito S."/>
            <person name="Nakashima M."/>
            <person name="Nakama Y."/>
            <person name="Nakamichi Y."/>
            <person name="Nakamura M."/>
            <person name="Meguro A."/>
            <person name="Negishi M."/>
            <person name="Ohta I."/>
            <person name="Ohta T."/>
            <person name="Okamoto M."/>
            <person name="Ono N."/>
            <person name="Saji S."/>
            <person name="Sakaguchi M."/>
            <person name="Sakai K."/>
            <person name="Shibata M."/>
            <person name="Shimokawa T."/>
            <person name="Song J."/>
            <person name="Takazaki Y."/>
            <person name="Terasawa K."/>
            <person name="Tsugane M."/>
            <person name="Tsuji K."/>
            <person name="Ueda S."/>
            <person name="Waki K."/>
            <person name="Yamagata H."/>
            <person name="Yamamoto M."/>
            <person name="Yamamoto S."/>
            <person name="Yamane H."/>
            <person name="Yoshiki S."/>
            <person name="Yoshihara R."/>
            <person name="Yukawa K."/>
            <person name="Zhong H."/>
            <person name="Yano M."/>
            <person name="Yuan Q."/>
            <person name="Ouyang S."/>
            <person name="Liu J."/>
            <person name="Jones K.M."/>
            <person name="Gansberger K."/>
            <person name="Moffat K."/>
            <person name="Hill J."/>
            <person name="Bera J."/>
            <person name="Fadrosh D."/>
            <person name="Jin S."/>
            <person name="Johri S."/>
            <person name="Kim M."/>
            <person name="Overton L."/>
            <person name="Reardon M."/>
            <person name="Tsitrin T."/>
            <person name="Vuong H."/>
            <person name="Weaver B."/>
            <person name="Ciecko A."/>
            <person name="Tallon L."/>
            <person name="Jackson J."/>
            <person name="Pai G."/>
            <person name="Aken S.V."/>
            <person name="Utterback T."/>
            <person name="Reidmuller S."/>
            <person name="Feldblyum T."/>
            <person name="Hsiao J."/>
            <person name="Zismann V."/>
            <person name="Iobst S."/>
            <person name="de Vazeille A.R."/>
            <person name="Buell C.R."/>
            <person name="Ying K."/>
            <person name="Li Y."/>
            <person name="Lu T."/>
            <person name="Huang Y."/>
            <person name="Zhao Q."/>
            <person name="Feng Q."/>
            <person name="Zhang L."/>
            <person name="Zhu J."/>
            <person name="Weng Q."/>
            <person name="Mu J."/>
            <person name="Lu Y."/>
            <person name="Fan D."/>
            <person name="Liu Y."/>
            <person name="Guan J."/>
            <person name="Zhang Y."/>
            <person name="Yu S."/>
            <person name="Liu X."/>
            <person name="Zhang Y."/>
            <person name="Hong G."/>
            <person name="Han B."/>
            <person name="Choisne N."/>
            <person name="Demange N."/>
            <person name="Orjeda G."/>
            <person name="Samain S."/>
            <person name="Cattolico L."/>
            <person name="Pelletier E."/>
            <person name="Couloux A."/>
            <person name="Segurens B."/>
            <person name="Wincker P."/>
            <person name="D'Hont A."/>
            <person name="Scarpelli C."/>
            <person name="Weissenbach J."/>
            <person name="Salanoubat M."/>
            <person name="Quetier F."/>
            <person name="Yu Y."/>
            <person name="Kim H.R."/>
            <person name="Rambo T."/>
            <person name="Currie J."/>
            <person name="Collura K."/>
            <person name="Luo M."/>
            <person name="Yang T."/>
            <person name="Ammiraju J.S.S."/>
            <person name="Engler F."/>
            <person name="Soderlund C."/>
            <person name="Wing R.A."/>
            <person name="Palmer L.E."/>
            <person name="de la Bastide M."/>
            <person name="Spiegel L."/>
            <person name="Nascimento L."/>
            <person name="Zutavern T."/>
            <person name="O'Shaughnessy A."/>
            <person name="Dike S."/>
            <person name="Dedhia N."/>
            <person name="Preston R."/>
            <person name="Balija V."/>
            <person name="McCombie W.R."/>
            <person name="Chow T."/>
            <person name="Chen H."/>
            <person name="Chung M."/>
            <person name="Chen C."/>
            <person name="Shaw J."/>
            <person name="Wu H."/>
            <person name="Hsiao K."/>
            <person name="Chao Y."/>
            <person name="Chu M."/>
            <person name="Cheng C."/>
            <person name="Hour A."/>
            <person name="Lee P."/>
            <person name="Lin S."/>
            <person name="Lin Y."/>
            <person name="Liou J."/>
            <person name="Liu S."/>
            <person name="Hsing Y."/>
            <person name="Raghuvanshi S."/>
            <person name="Mohanty A."/>
            <person name="Bharti A.K."/>
            <person name="Gaur A."/>
            <person name="Gupta V."/>
            <person name="Kumar D."/>
            <person name="Ravi V."/>
            <person name="Vij S."/>
            <person name="Kapur A."/>
            <person name="Khurana P."/>
            <person name="Khurana P."/>
            <person name="Khurana J.P."/>
            <person name="Tyagi A.K."/>
            <person name="Gaikwad K."/>
            <person name="Singh A."/>
            <person name="Dalal V."/>
            <person name="Srivastava S."/>
            <person name="Dixit A."/>
            <person name="Pal A.K."/>
            <person name="Ghazi I.A."/>
            <person name="Yadav M."/>
            <person name="Pandit A."/>
            <person name="Bhargava A."/>
            <person name="Sureshbabu K."/>
            <person name="Batra K."/>
            <person name="Sharma T.R."/>
            <person name="Mohapatra T."/>
            <person name="Singh N.K."/>
            <person name="Messing J."/>
            <person name="Nelson A.B."/>
            <person name="Fuks G."/>
            <person name="Kavchok S."/>
            <person name="Keizer G."/>
            <person name="Linton E."/>
            <person name="Llaca V."/>
            <person name="Song R."/>
            <person name="Tanyolac B."/>
            <person name="Young S."/>
            <person name="Ho-Il K."/>
            <person name="Hahn J.H."/>
            <person name="Sangsakoo G."/>
            <person name="Vanavichit A."/>
            <person name="de Mattos Luiz.A.T."/>
            <person name="Zimmer P.D."/>
            <person name="Malone G."/>
            <person name="Dellagostin O."/>
            <person name="de Oliveira A.C."/>
            <person name="Bevan M."/>
            <person name="Bancroft I."/>
            <person name="Minx P."/>
            <person name="Cordum H."/>
            <person name="Wilson R."/>
            <person name="Cheng Z."/>
            <person name="Jin W."/>
            <person name="Jiang J."/>
            <person name="Leong S.A."/>
            <person name="Iwama H."/>
            <person name="Gojobori T."/>
            <person name="Itoh T."/>
            <person name="Niimura Y."/>
            <person name="Fujii Y."/>
            <person name="Habara T."/>
            <person name="Sakai H."/>
            <person name="Sato Y."/>
            <person name="Wilson G."/>
            <person name="Kumar K."/>
            <person name="McCouch S."/>
            <person name="Juretic N."/>
            <person name="Hoen D."/>
            <person name="Wright S."/>
            <person name="Bruskiewich R."/>
            <person name="Bureau T."/>
            <person name="Miyao A."/>
            <person name="Hirochika H."/>
            <person name="Nishikawa T."/>
            <person name="Kadowaki K."/>
            <person name="Sugiura M."/>
            <person name="Burr B."/>
            <person name="Sasaki T."/>
        </authorList>
    </citation>
    <scope>NUCLEOTIDE SEQUENCE [LARGE SCALE GENOMIC DNA]</scope>
    <source>
        <strain evidence="4">cv. Nipponbare</strain>
    </source>
</reference>
<reference evidence="4" key="2">
    <citation type="journal article" date="2008" name="Nucleic Acids Res.">
        <title>The rice annotation project database (RAP-DB): 2008 update.</title>
        <authorList>
            <consortium name="The rice annotation project (RAP)"/>
        </authorList>
    </citation>
    <scope>GENOME REANNOTATION</scope>
    <source>
        <strain evidence="4">cv. Nipponbare</strain>
    </source>
</reference>
<keyword evidence="1" id="KW-0479">Metal-binding</keyword>
<evidence type="ECO:0000313" key="4">
    <source>
        <dbReference type="Proteomes" id="UP000000763"/>
    </source>
</evidence>
<organism evidence="3 4">
    <name type="scientific">Oryza sativa subsp. japonica</name>
    <name type="common">Rice</name>
    <dbReference type="NCBI Taxonomy" id="39947"/>
    <lineage>
        <taxon>Eukaryota</taxon>
        <taxon>Viridiplantae</taxon>
        <taxon>Streptophyta</taxon>
        <taxon>Embryophyta</taxon>
        <taxon>Tracheophyta</taxon>
        <taxon>Spermatophyta</taxon>
        <taxon>Magnoliopsida</taxon>
        <taxon>Liliopsida</taxon>
        <taxon>Poales</taxon>
        <taxon>Poaceae</taxon>
        <taxon>BOP clade</taxon>
        <taxon>Oryzoideae</taxon>
        <taxon>Oryzeae</taxon>
        <taxon>Oryzinae</taxon>
        <taxon>Oryza</taxon>
        <taxon>Oryza sativa</taxon>
    </lineage>
</organism>
<dbReference type="Gene3D" id="3.40.50.150">
    <property type="entry name" value="Vaccinia Virus protein VP39"/>
    <property type="match status" value="1"/>
</dbReference>
<dbReference type="InterPro" id="IPR042086">
    <property type="entry name" value="MeTrfase_capping"/>
</dbReference>
<dbReference type="GO" id="GO:0008168">
    <property type="term" value="F:methyltransferase activity"/>
    <property type="evidence" value="ECO:0007669"/>
    <property type="project" value="UniProtKB-KW"/>
</dbReference>
<dbReference type="Pfam" id="PF03492">
    <property type="entry name" value="Methyltransf_7"/>
    <property type="match status" value="1"/>
</dbReference>
<dbReference type="GO" id="GO:0046872">
    <property type="term" value="F:metal ion binding"/>
    <property type="evidence" value="ECO:0007669"/>
    <property type="project" value="UniProtKB-KW"/>
</dbReference>
<dbReference type="PANTHER" id="PTHR31009">
    <property type="entry name" value="S-ADENOSYL-L-METHIONINE:CARBOXYL METHYLTRANSFERASE FAMILY PROTEIN"/>
    <property type="match status" value="1"/>
</dbReference>
<dbReference type="GO" id="GO:0032259">
    <property type="term" value="P:methylation"/>
    <property type="evidence" value="ECO:0007669"/>
    <property type="project" value="UniProtKB-KW"/>
</dbReference>
<dbReference type="Proteomes" id="UP000000763">
    <property type="component" value="Chromosome 6"/>
</dbReference>
<dbReference type="AlphaFoldDB" id="Q67VH1"/>
<evidence type="ECO:0000313" key="3">
    <source>
        <dbReference type="EMBL" id="BAD37848.1"/>
    </source>
</evidence>
<keyword evidence="3" id="KW-0489">Methyltransferase</keyword>